<feature type="domain" description="Heterokaryon incompatibility" evidence="1">
    <location>
        <begin position="13"/>
        <end position="78"/>
    </location>
</feature>
<proteinExistence type="predicted"/>
<evidence type="ECO:0000313" key="3">
    <source>
        <dbReference type="Proteomes" id="UP000193560"/>
    </source>
</evidence>
<dbReference type="Proteomes" id="UP000193560">
    <property type="component" value="Unassembled WGS sequence"/>
</dbReference>
<name>A0A1X2HX74_9FUNG</name>
<accession>A0A1X2HX74</accession>
<evidence type="ECO:0000259" key="1">
    <source>
        <dbReference type="Pfam" id="PF06985"/>
    </source>
</evidence>
<evidence type="ECO:0000313" key="2">
    <source>
        <dbReference type="EMBL" id="ORZ04475.1"/>
    </source>
</evidence>
<dbReference type="Pfam" id="PF06985">
    <property type="entry name" value="HET"/>
    <property type="match status" value="1"/>
</dbReference>
<dbReference type="EMBL" id="MCGE01000050">
    <property type="protein sequence ID" value="ORZ04475.1"/>
    <property type="molecule type" value="Genomic_DNA"/>
</dbReference>
<gene>
    <name evidence="2" type="ORF">BCR42DRAFT_444157</name>
</gene>
<dbReference type="AlphaFoldDB" id="A0A1X2HX74"/>
<sequence length="116" mass="13421">MTNEGHVEQISKALSYRWGELNETTFDTHLGYLGILPRHFDLDDLYYLCLMMTNKPDLNDVHYVWVDAICVDQTNYEQTKSPRFIACPTFTKKVISILAVPDLSHTALVTHLRSQF</sequence>
<dbReference type="InterPro" id="IPR010730">
    <property type="entry name" value="HET"/>
</dbReference>
<dbReference type="OrthoDB" id="5428863at2759"/>
<reference evidence="2 3" key="1">
    <citation type="submission" date="2016-07" db="EMBL/GenBank/DDBJ databases">
        <title>Pervasive Adenine N6-methylation of Active Genes in Fungi.</title>
        <authorList>
            <consortium name="DOE Joint Genome Institute"/>
            <person name="Mondo S.J."/>
            <person name="Dannebaum R.O."/>
            <person name="Kuo R.C."/>
            <person name="Labutti K."/>
            <person name="Haridas S."/>
            <person name="Kuo A."/>
            <person name="Salamov A."/>
            <person name="Ahrendt S.R."/>
            <person name="Lipzen A."/>
            <person name="Sullivan W."/>
            <person name="Andreopoulos W.B."/>
            <person name="Clum A."/>
            <person name="Lindquist E."/>
            <person name="Daum C."/>
            <person name="Ramamoorthy G.K."/>
            <person name="Gryganskyi A."/>
            <person name="Culley D."/>
            <person name="Magnuson J.K."/>
            <person name="James T.Y."/>
            <person name="O'Malley M.A."/>
            <person name="Stajich J.E."/>
            <person name="Spatafora J.W."/>
            <person name="Visel A."/>
            <person name="Grigoriev I.V."/>
        </authorList>
    </citation>
    <scope>NUCLEOTIDE SEQUENCE [LARGE SCALE GENOMIC DNA]</scope>
    <source>
        <strain evidence="2 3">NRRL 1336</strain>
    </source>
</reference>
<comment type="caution">
    <text evidence="2">The sequence shown here is derived from an EMBL/GenBank/DDBJ whole genome shotgun (WGS) entry which is preliminary data.</text>
</comment>
<keyword evidence="3" id="KW-1185">Reference proteome</keyword>
<organism evidence="2 3">
    <name type="scientific">Absidia repens</name>
    <dbReference type="NCBI Taxonomy" id="90262"/>
    <lineage>
        <taxon>Eukaryota</taxon>
        <taxon>Fungi</taxon>
        <taxon>Fungi incertae sedis</taxon>
        <taxon>Mucoromycota</taxon>
        <taxon>Mucoromycotina</taxon>
        <taxon>Mucoromycetes</taxon>
        <taxon>Mucorales</taxon>
        <taxon>Cunninghamellaceae</taxon>
        <taxon>Absidia</taxon>
    </lineage>
</organism>
<protein>
    <recommendedName>
        <fullName evidence="1">Heterokaryon incompatibility domain-containing protein</fullName>
    </recommendedName>
</protein>